<gene>
    <name evidence="4" type="ORF">NLU13_4021</name>
</gene>
<accession>A0AA39GIR6</accession>
<dbReference type="PANTHER" id="PTHR11941:SF171">
    <property type="entry name" value="SD19268P"/>
    <property type="match status" value="1"/>
</dbReference>
<dbReference type="AlphaFoldDB" id="A0AA39GIR6"/>
<comment type="caution">
    <text evidence="4">The sequence shown here is derived from an EMBL/GenBank/DDBJ whole genome shotgun (WGS) entry which is preliminary data.</text>
</comment>
<dbReference type="Proteomes" id="UP001175261">
    <property type="component" value="Unassembled WGS sequence"/>
</dbReference>
<dbReference type="GO" id="GO:0016829">
    <property type="term" value="F:lyase activity"/>
    <property type="evidence" value="ECO:0007669"/>
    <property type="project" value="UniProtKB-KW"/>
</dbReference>
<sequence>MPPRLTPSVRFSVLRRLYSTAADQTPLIRVTNIPAAGSGHVRVFELNRPSARNALSRSLVAALRTEIDDLHRQYTPEGAETPHAVATSNGPTRAVVLASAVDASFCAGADLKERKTFTQKETADFLSHLRETFNLLAALPIPSICAISSIALGGGLELALTTDLRVFSSNAVVGLPETRLGIIPGGGGCHRLPPLIGPSRARDVILTGRRVAAPEAYFLGIADRLVEVDAPEGSPKEEVLPLARKAALNEAVRLAQEICEGAPIAIRASLEAARWAREDKENEMSRRVVVTEDRNEALRAFAEKRKPVFKGY</sequence>
<comment type="similarity">
    <text evidence="1">Belongs to the enoyl-CoA hydratase/isomerase family.</text>
</comment>
<dbReference type="GO" id="GO:0005739">
    <property type="term" value="C:mitochondrion"/>
    <property type="evidence" value="ECO:0007669"/>
    <property type="project" value="TreeGrafter"/>
</dbReference>
<reference evidence="4" key="1">
    <citation type="submission" date="2022-10" db="EMBL/GenBank/DDBJ databases">
        <title>Determination and structural analysis of whole genome sequence of Sarocladium strictum F4-1.</title>
        <authorList>
            <person name="Hu L."/>
            <person name="Jiang Y."/>
        </authorList>
    </citation>
    <scope>NUCLEOTIDE SEQUENCE</scope>
    <source>
        <strain evidence="4">F4-1</strain>
    </source>
</reference>
<organism evidence="4 5">
    <name type="scientific">Sarocladium strictum</name>
    <name type="common">Black bundle disease fungus</name>
    <name type="synonym">Acremonium strictum</name>
    <dbReference type="NCBI Taxonomy" id="5046"/>
    <lineage>
        <taxon>Eukaryota</taxon>
        <taxon>Fungi</taxon>
        <taxon>Dikarya</taxon>
        <taxon>Ascomycota</taxon>
        <taxon>Pezizomycotina</taxon>
        <taxon>Sordariomycetes</taxon>
        <taxon>Hypocreomycetidae</taxon>
        <taxon>Hypocreales</taxon>
        <taxon>Sarocladiaceae</taxon>
        <taxon>Sarocladium</taxon>
    </lineage>
</organism>
<dbReference type="PANTHER" id="PTHR11941">
    <property type="entry name" value="ENOYL-COA HYDRATASE-RELATED"/>
    <property type="match status" value="1"/>
</dbReference>
<dbReference type="Pfam" id="PF00378">
    <property type="entry name" value="ECH_1"/>
    <property type="match status" value="1"/>
</dbReference>
<evidence type="ECO:0000256" key="2">
    <source>
        <dbReference type="ARBA" id="ARBA00023026"/>
    </source>
</evidence>
<dbReference type="CDD" id="cd06558">
    <property type="entry name" value="crotonase-like"/>
    <property type="match status" value="1"/>
</dbReference>
<dbReference type="InterPro" id="IPR029045">
    <property type="entry name" value="ClpP/crotonase-like_dom_sf"/>
</dbReference>
<dbReference type="InterPro" id="IPR001753">
    <property type="entry name" value="Enoyl-CoA_hydra/iso"/>
</dbReference>
<dbReference type="SUPFAM" id="SSF52096">
    <property type="entry name" value="ClpP/crotonase"/>
    <property type="match status" value="1"/>
</dbReference>
<keyword evidence="3" id="KW-0456">Lyase</keyword>
<evidence type="ECO:0000256" key="3">
    <source>
        <dbReference type="ARBA" id="ARBA00023239"/>
    </source>
</evidence>
<evidence type="ECO:0000256" key="1">
    <source>
        <dbReference type="ARBA" id="ARBA00005254"/>
    </source>
</evidence>
<dbReference type="GO" id="GO:0006635">
    <property type="term" value="P:fatty acid beta-oxidation"/>
    <property type="evidence" value="ECO:0007669"/>
    <property type="project" value="TreeGrafter"/>
</dbReference>
<keyword evidence="2" id="KW-0843">Virulence</keyword>
<proteinExistence type="inferred from homology"/>
<dbReference type="FunFam" id="3.90.226.10:FF:000058">
    <property type="entry name" value="Enoyl-CoA hydratase/isomerase family protein"/>
    <property type="match status" value="1"/>
</dbReference>
<protein>
    <submittedName>
        <fullName evidence="4">Uncharacterized protein</fullName>
    </submittedName>
</protein>
<evidence type="ECO:0000313" key="5">
    <source>
        <dbReference type="Proteomes" id="UP001175261"/>
    </source>
</evidence>
<dbReference type="EMBL" id="JAPDFR010000003">
    <property type="protein sequence ID" value="KAK0387776.1"/>
    <property type="molecule type" value="Genomic_DNA"/>
</dbReference>
<dbReference type="Gene3D" id="3.90.226.10">
    <property type="entry name" value="2-enoyl-CoA Hydratase, Chain A, domain 1"/>
    <property type="match status" value="1"/>
</dbReference>
<name>A0AA39GIR6_SARSR</name>
<evidence type="ECO:0000313" key="4">
    <source>
        <dbReference type="EMBL" id="KAK0387776.1"/>
    </source>
</evidence>
<keyword evidence="5" id="KW-1185">Reference proteome</keyword>